<dbReference type="InterPro" id="IPR012677">
    <property type="entry name" value="Nucleotide-bd_a/b_plait_sf"/>
</dbReference>
<evidence type="ECO:0000256" key="1">
    <source>
        <dbReference type="ARBA" id="ARBA00004604"/>
    </source>
</evidence>
<keyword evidence="8" id="KW-1185">Reference proteome</keyword>
<evidence type="ECO:0000256" key="6">
    <source>
        <dbReference type="SAM" id="MobiDB-lite"/>
    </source>
</evidence>
<dbReference type="InterPro" id="IPR035979">
    <property type="entry name" value="RBD_domain_sf"/>
</dbReference>
<sequence length="273" mass="31953">MALPQKSEVTAELETQPMASEEELNDSKREEDEKQEEDGVEDADHEMNCEDDDDDDEALDLDINEDDDPEKPKGKKCLPGIVYLGHIPPRLRPKQLRTMLGVYGEIGRIFLQPEDRCVKRKKKKAGSNSSSFIEGWVEFRDKRVAKRYLHRFQWCHLSERLTYEQTVYHQRMRTEISQAKKETNFYLASVEKSQKLENLRKKKEKKGEVLEQKTWDYKQRPTEEELQLKRFKNKGLSKKNLQKAQEKSKTFQEKAQSNVSLLAKIFGGGRAQD</sequence>
<reference evidence="7 8" key="1">
    <citation type="submission" date="2022-01" db="EMBL/GenBank/DDBJ databases">
        <title>A high-quality chromosome-level genome assembly of rohu carp, Labeo rohita.</title>
        <authorList>
            <person name="Arick M.A. II"/>
            <person name="Hsu C.-Y."/>
            <person name="Magbanua Z."/>
            <person name="Pechanova O."/>
            <person name="Grover C."/>
            <person name="Miller E."/>
            <person name="Thrash A."/>
            <person name="Ezzel L."/>
            <person name="Alam S."/>
            <person name="Benzie J."/>
            <person name="Hamilton M."/>
            <person name="Karsi A."/>
            <person name="Lawrence M.L."/>
            <person name="Peterson D.G."/>
        </authorList>
    </citation>
    <scope>NUCLEOTIDE SEQUENCE [LARGE SCALE GENOMIC DNA]</scope>
    <source>
        <strain evidence="8">BAU-BD-2019</strain>
        <tissue evidence="7">Blood</tissue>
    </source>
</reference>
<dbReference type="InterPro" id="IPR034353">
    <property type="entry name" value="ABT1/ESF2_RRM"/>
</dbReference>
<protein>
    <recommendedName>
        <fullName evidence="3">Activator of basal transcription 1</fullName>
    </recommendedName>
</protein>
<keyword evidence="4" id="KW-0694">RNA-binding</keyword>
<evidence type="ECO:0000313" key="7">
    <source>
        <dbReference type="EMBL" id="KAI2662085.1"/>
    </source>
</evidence>
<evidence type="ECO:0000256" key="5">
    <source>
        <dbReference type="ARBA" id="ARBA00023242"/>
    </source>
</evidence>
<keyword evidence="5" id="KW-0539">Nucleus</keyword>
<dbReference type="Gene3D" id="3.30.70.330">
    <property type="match status" value="1"/>
</dbReference>
<feature type="compositionally biased region" description="Acidic residues" evidence="6">
    <location>
        <begin position="33"/>
        <end position="69"/>
    </location>
</feature>
<gene>
    <name evidence="7" type="ORF">H4Q32_007826</name>
</gene>
<dbReference type="EMBL" id="JACTAM010000008">
    <property type="protein sequence ID" value="KAI2662085.1"/>
    <property type="molecule type" value="Genomic_DNA"/>
</dbReference>
<comment type="subcellular location">
    <subcellularLocation>
        <location evidence="1">Nucleus</location>
        <location evidence="1">Nucleolus</location>
    </subcellularLocation>
</comment>
<proteinExistence type="inferred from homology"/>
<comment type="similarity">
    <text evidence="2">Belongs to the ESF2/ABP1 family.</text>
</comment>
<evidence type="ECO:0000313" key="8">
    <source>
        <dbReference type="Proteomes" id="UP000830375"/>
    </source>
</evidence>
<evidence type="ECO:0000256" key="3">
    <source>
        <dbReference type="ARBA" id="ARBA00020737"/>
    </source>
</evidence>
<evidence type="ECO:0000256" key="2">
    <source>
        <dbReference type="ARBA" id="ARBA00005819"/>
    </source>
</evidence>
<evidence type="ECO:0000256" key="4">
    <source>
        <dbReference type="ARBA" id="ARBA00022884"/>
    </source>
</evidence>
<dbReference type="CDD" id="cd12263">
    <property type="entry name" value="RRM_ABT1_like"/>
    <property type="match status" value="1"/>
</dbReference>
<dbReference type="PANTHER" id="PTHR12311">
    <property type="entry name" value="ACTIVATOR OF BASAL TRANSCRIPTION 1"/>
    <property type="match status" value="1"/>
</dbReference>
<comment type="caution">
    <text evidence="7">The sequence shown here is derived from an EMBL/GenBank/DDBJ whole genome shotgun (WGS) entry which is preliminary data.</text>
</comment>
<feature type="region of interest" description="Disordered" evidence="6">
    <location>
        <begin position="1"/>
        <end position="74"/>
    </location>
</feature>
<dbReference type="SUPFAM" id="SSF54928">
    <property type="entry name" value="RNA-binding domain, RBD"/>
    <property type="match status" value="1"/>
</dbReference>
<dbReference type="PANTHER" id="PTHR12311:SF7">
    <property type="entry name" value="ACTIVATOR OF BASAL TRANSCRIPTION 1"/>
    <property type="match status" value="1"/>
</dbReference>
<name>A0ABQ8MHH2_LABRO</name>
<organism evidence="7 8">
    <name type="scientific">Labeo rohita</name>
    <name type="common">Indian major carp</name>
    <name type="synonym">Cyprinus rohita</name>
    <dbReference type="NCBI Taxonomy" id="84645"/>
    <lineage>
        <taxon>Eukaryota</taxon>
        <taxon>Metazoa</taxon>
        <taxon>Chordata</taxon>
        <taxon>Craniata</taxon>
        <taxon>Vertebrata</taxon>
        <taxon>Euteleostomi</taxon>
        <taxon>Actinopterygii</taxon>
        <taxon>Neopterygii</taxon>
        <taxon>Teleostei</taxon>
        <taxon>Ostariophysi</taxon>
        <taxon>Cypriniformes</taxon>
        <taxon>Cyprinidae</taxon>
        <taxon>Labeoninae</taxon>
        <taxon>Labeonini</taxon>
        <taxon>Labeo</taxon>
    </lineage>
</organism>
<dbReference type="Proteomes" id="UP000830375">
    <property type="component" value="Unassembled WGS sequence"/>
</dbReference>
<accession>A0ABQ8MHH2</accession>
<dbReference type="InterPro" id="IPR039119">
    <property type="entry name" value="ABT1/Esf2"/>
</dbReference>